<name>T1C5H3_9ZZZZ</name>
<dbReference type="AlphaFoldDB" id="T1C5H3"/>
<feature type="transmembrane region" description="Helical" evidence="5">
    <location>
        <begin position="36"/>
        <end position="59"/>
    </location>
</feature>
<evidence type="ECO:0000259" key="6">
    <source>
        <dbReference type="PROSITE" id="PS50850"/>
    </source>
</evidence>
<dbReference type="GO" id="GO:0005886">
    <property type="term" value="C:plasma membrane"/>
    <property type="evidence" value="ECO:0007669"/>
    <property type="project" value="TreeGrafter"/>
</dbReference>
<feature type="transmembrane region" description="Helical" evidence="5">
    <location>
        <begin position="125"/>
        <end position="148"/>
    </location>
</feature>
<organism evidence="7">
    <name type="scientific">mine drainage metagenome</name>
    <dbReference type="NCBI Taxonomy" id="410659"/>
    <lineage>
        <taxon>unclassified sequences</taxon>
        <taxon>metagenomes</taxon>
        <taxon>ecological metagenomes</taxon>
    </lineage>
</organism>
<dbReference type="PANTHER" id="PTHR23508">
    <property type="entry name" value="CARBOXYLIC ACID TRANSPORTER PROTEIN HOMOLOG"/>
    <property type="match status" value="1"/>
</dbReference>
<keyword evidence="4 5" id="KW-0472">Membrane</keyword>
<evidence type="ECO:0000256" key="5">
    <source>
        <dbReference type="SAM" id="Phobius"/>
    </source>
</evidence>
<evidence type="ECO:0000256" key="2">
    <source>
        <dbReference type="ARBA" id="ARBA00022692"/>
    </source>
</evidence>
<feature type="transmembrane region" description="Helical" evidence="5">
    <location>
        <begin position="275"/>
        <end position="293"/>
    </location>
</feature>
<feature type="transmembrane region" description="Helical" evidence="5">
    <location>
        <begin position="305"/>
        <end position="329"/>
    </location>
</feature>
<dbReference type="CDD" id="cd17316">
    <property type="entry name" value="MFS_SV2_like"/>
    <property type="match status" value="1"/>
</dbReference>
<feature type="domain" description="Major facilitator superfamily (MFS) profile" evidence="6">
    <location>
        <begin position="36"/>
        <end position="454"/>
    </location>
</feature>
<protein>
    <submittedName>
        <fullName evidence="7">Major facilitator superfamily MFS_1</fullName>
    </submittedName>
</protein>
<reference evidence="7" key="1">
    <citation type="submission" date="2013-08" db="EMBL/GenBank/DDBJ databases">
        <authorList>
            <person name="Mendez C."/>
            <person name="Richter M."/>
            <person name="Ferrer M."/>
            <person name="Sanchez J."/>
        </authorList>
    </citation>
    <scope>NUCLEOTIDE SEQUENCE</scope>
</reference>
<dbReference type="InterPro" id="IPR005829">
    <property type="entry name" value="Sugar_transporter_CS"/>
</dbReference>
<dbReference type="InterPro" id="IPR020846">
    <property type="entry name" value="MFS_dom"/>
</dbReference>
<dbReference type="PROSITE" id="PS50850">
    <property type="entry name" value="MFS"/>
    <property type="match status" value="1"/>
</dbReference>
<comment type="subcellular location">
    <subcellularLocation>
        <location evidence="1">Membrane</location>
        <topology evidence="1">Multi-pass membrane protein</topology>
    </subcellularLocation>
</comment>
<dbReference type="InterPro" id="IPR036259">
    <property type="entry name" value="MFS_trans_sf"/>
</dbReference>
<feature type="transmembrane region" description="Helical" evidence="5">
    <location>
        <begin position="425"/>
        <end position="446"/>
    </location>
</feature>
<evidence type="ECO:0000256" key="3">
    <source>
        <dbReference type="ARBA" id="ARBA00022989"/>
    </source>
</evidence>
<feature type="transmembrane region" description="Helical" evidence="5">
    <location>
        <begin position="65"/>
        <end position="89"/>
    </location>
</feature>
<dbReference type="SUPFAM" id="SSF103473">
    <property type="entry name" value="MFS general substrate transporter"/>
    <property type="match status" value="1"/>
</dbReference>
<dbReference type="InterPro" id="IPR011701">
    <property type="entry name" value="MFS"/>
</dbReference>
<proteinExistence type="predicted"/>
<evidence type="ECO:0000313" key="7">
    <source>
        <dbReference type="EMBL" id="EQD77252.1"/>
    </source>
</evidence>
<comment type="caution">
    <text evidence="7">The sequence shown here is derived from an EMBL/GenBank/DDBJ whole genome shotgun (WGS) entry which is preliminary data.</text>
</comment>
<dbReference type="Pfam" id="PF07690">
    <property type="entry name" value="MFS_1"/>
    <property type="match status" value="1"/>
</dbReference>
<keyword evidence="3 5" id="KW-1133">Transmembrane helix</keyword>
<dbReference type="PANTHER" id="PTHR23508:SF10">
    <property type="entry name" value="CARBOXYLIC ACID TRANSPORTER PROTEIN HOMOLOG"/>
    <property type="match status" value="1"/>
</dbReference>
<evidence type="ECO:0000256" key="1">
    <source>
        <dbReference type="ARBA" id="ARBA00004141"/>
    </source>
</evidence>
<reference evidence="7" key="2">
    <citation type="journal article" date="2014" name="ISME J.">
        <title>Microbial stratification in low pH oxic and suboxic macroscopic growths along an acid mine drainage.</title>
        <authorList>
            <person name="Mendez-Garcia C."/>
            <person name="Mesa V."/>
            <person name="Sprenger R.R."/>
            <person name="Richter M."/>
            <person name="Diez M.S."/>
            <person name="Solano J."/>
            <person name="Bargiela R."/>
            <person name="Golyshina O.V."/>
            <person name="Manteca A."/>
            <person name="Ramos J.L."/>
            <person name="Gallego J.R."/>
            <person name="Llorente I."/>
            <person name="Martins Dos Santos V.A."/>
            <person name="Jensen O.N."/>
            <person name="Pelaez A.I."/>
            <person name="Sanchez J."/>
            <person name="Ferrer M."/>
        </authorList>
    </citation>
    <scope>NUCLEOTIDE SEQUENCE</scope>
</reference>
<dbReference type="Gene3D" id="1.20.1250.20">
    <property type="entry name" value="MFS general substrate transporter like domains"/>
    <property type="match status" value="1"/>
</dbReference>
<feature type="transmembrane region" description="Helical" evidence="5">
    <location>
        <begin position="398"/>
        <end position="419"/>
    </location>
</feature>
<dbReference type="EMBL" id="AUZY01000834">
    <property type="protein sequence ID" value="EQD77252.1"/>
    <property type="molecule type" value="Genomic_DNA"/>
</dbReference>
<sequence length="460" mass="49868">MMQPPAQALPAFDTRPAGDPIARLDRIPVWPYPYSLLWVLGAAYFFAFFDIVNIGAVLPEIASEFHVTATLASSAITAGLIAYIIGAYGIGSLADLFGRRLSLVLSVGLFSLGSIGAAFSPSFEVLVLFRFITGLGLGAEIASVTTYLGEITPASMRGKYTSWATTCAYAGFVAVPFVARFLLPTYRWGWRALFLIGAAGGITIFFMRWHLGESPRWLMIHGHEEEAEKAVRQAEACARQRFAHPLPEPEPRLNRSEPRGYPTSSLLHPPYRRRVLLLIALWFFYYIGNYGWLEMLPTLLRQISYSLASSLTYLIVSGVGFVAGALLSIWLNDRIERHRTLFVAGLIWVLALLTVGLIPQPSVIMAAGFVASATIGLMVPIMYTLTAEHFATPARASGVALTDGLGHIGGALAPILVLIGTLNFGFFGGLLVMALSGVGVLGLLPFTIRATRKPLDEVSG</sequence>
<dbReference type="GO" id="GO:0046943">
    <property type="term" value="F:carboxylic acid transmembrane transporter activity"/>
    <property type="evidence" value="ECO:0007669"/>
    <property type="project" value="TreeGrafter"/>
</dbReference>
<evidence type="ECO:0000256" key="4">
    <source>
        <dbReference type="ARBA" id="ARBA00023136"/>
    </source>
</evidence>
<accession>T1C5H3</accession>
<feature type="transmembrane region" description="Helical" evidence="5">
    <location>
        <begin position="341"/>
        <end position="358"/>
    </location>
</feature>
<feature type="transmembrane region" description="Helical" evidence="5">
    <location>
        <begin position="101"/>
        <end position="119"/>
    </location>
</feature>
<dbReference type="PROSITE" id="PS00217">
    <property type="entry name" value="SUGAR_TRANSPORT_2"/>
    <property type="match status" value="1"/>
</dbReference>
<gene>
    <name evidence="7" type="ORF">B1B_01164</name>
</gene>
<feature type="transmembrane region" description="Helical" evidence="5">
    <location>
        <begin position="188"/>
        <end position="209"/>
    </location>
</feature>
<feature type="transmembrane region" description="Helical" evidence="5">
    <location>
        <begin position="160"/>
        <end position="182"/>
    </location>
</feature>
<feature type="transmembrane region" description="Helical" evidence="5">
    <location>
        <begin position="364"/>
        <end position="386"/>
    </location>
</feature>
<keyword evidence="2 5" id="KW-0812">Transmembrane</keyword>